<gene>
    <name evidence="3" type="ORF">ASNO1_60920</name>
</gene>
<dbReference type="PRINTS" id="PR00111">
    <property type="entry name" value="ABHYDROLASE"/>
</dbReference>
<dbReference type="PANTHER" id="PTHR43798:SF33">
    <property type="entry name" value="HYDROLASE, PUTATIVE (AFU_ORTHOLOGUE AFUA_2G14860)-RELATED"/>
    <property type="match status" value="1"/>
</dbReference>
<comment type="caution">
    <text evidence="3">The sequence shown here is derived from an EMBL/GenBank/DDBJ whole genome shotgun (WGS) entry which is preliminary data.</text>
</comment>
<evidence type="ECO:0000259" key="2">
    <source>
        <dbReference type="Pfam" id="PF12697"/>
    </source>
</evidence>
<dbReference type="Proteomes" id="UP001342631">
    <property type="component" value="Unassembled WGS sequence"/>
</dbReference>
<evidence type="ECO:0000256" key="1">
    <source>
        <dbReference type="SAM" id="MobiDB-lite"/>
    </source>
</evidence>
<keyword evidence="4" id="KW-1185">Reference proteome</keyword>
<dbReference type="Gene3D" id="3.40.50.1820">
    <property type="entry name" value="alpha/beta hydrolase"/>
    <property type="match status" value="1"/>
</dbReference>
<feature type="region of interest" description="Disordered" evidence="1">
    <location>
        <begin position="1"/>
        <end position="32"/>
    </location>
</feature>
<protein>
    <recommendedName>
        <fullName evidence="2">AB hydrolase-1 domain-containing protein</fullName>
    </recommendedName>
</protein>
<dbReference type="InterPro" id="IPR000073">
    <property type="entry name" value="AB_hydrolase_1"/>
</dbReference>
<evidence type="ECO:0000313" key="4">
    <source>
        <dbReference type="Proteomes" id="UP001342631"/>
    </source>
</evidence>
<reference evidence="3 4" key="1">
    <citation type="journal article" date="2024" name="Arch. Microbiol.">
        <title>Corallococcus caeni sp. nov., a novel myxobacterium isolated from activated sludge.</title>
        <authorList>
            <person name="Tomita S."/>
            <person name="Nakai R."/>
            <person name="Kuroda K."/>
            <person name="Kurashita H."/>
            <person name="Hatamoto M."/>
            <person name="Yamaguchi T."/>
            <person name="Narihiro T."/>
        </authorList>
    </citation>
    <scope>NUCLEOTIDE SEQUENCE [LARGE SCALE GENOMIC DNA]</scope>
    <source>
        <strain evidence="3 4">NO1</strain>
    </source>
</reference>
<dbReference type="InterPro" id="IPR050266">
    <property type="entry name" value="AB_hydrolase_sf"/>
</dbReference>
<dbReference type="EMBL" id="BTTX01000006">
    <property type="protein sequence ID" value="GMU09838.1"/>
    <property type="molecule type" value="Genomic_DNA"/>
</dbReference>
<accession>A0ABQ6R2Y0</accession>
<dbReference type="RefSeq" id="WP_338280906.1">
    <property type="nucleotide sequence ID" value="NZ_BTTX01000006.1"/>
</dbReference>
<proteinExistence type="predicted"/>
<organism evidence="3 4">
    <name type="scientific">Corallococcus caeni</name>
    <dbReference type="NCBI Taxonomy" id="3082388"/>
    <lineage>
        <taxon>Bacteria</taxon>
        <taxon>Pseudomonadati</taxon>
        <taxon>Myxococcota</taxon>
        <taxon>Myxococcia</taxon>
        <taxon>Myxococcales</taxon>
        <taxon>Cystobacterineae</taxon>
        <taxon>Myxococcaceae</taxon>
        <taxon>Corallococcus</taxon>
    </lineage>
</organism>
<dbReference type="SUPFAM" id="SSF53474">
    <property type="entry name" value="alpha/beta-Hydrolases"/>
    <property type="match status" value="1"/>
</dbReference>
<evidence type="ECO:0000313" key="3">
    <source>
        <dbReference type="EMBL" id="GMU09838.1"/>
    </source>
</evidence>
<dbReference type="InterPro" id="IPR029058">
    <property type="entry name" value="AB_hydrolase_fold"/>
</dbReference>
<dbReference type="Pfam" id="PF12697">
    <property type="entry name" value="Abhydrolase_6"/>
    <property type="match status" value="1"/>
</dbReference>
<name>A0ABQ6R2Y0_9BACT</name>
<feature type="compositionally biased region" description="Low complexity" evidence="1">
    <location>
        <begin position="9"/>
        <end position="26"/>
    </location>
</feature>
<sequence>MSRPPPPRRSALPPRWDAAGRPGAPGATPPVGPVETGLLAQLAPAVVPQVHWLPGGGAVRILEGGPPEGARSTVVFLHGRGNAATHWFPYLTVLARHHRVLALDLPGFGQSTPADVRVRSAEDAVRFFTGPVEEALGMLAPGPVSVVGHSLGGLVALELALRGTVPVERLVLVDAMGLGPEMPGPSRLFFRAGPERLARNLGPWAMARMLPPPPTPLGEKLGALGYELLSVPGGRPEATQAFNALVPLTGPVFHRSERLGEVKVPVLLVWGERDETLPVYMADAAARGFPRARVLRVDCGHSPQLEHPERVLPELKTFLGEEPSGH</sequence>
<feature type="domain" description="AB hydrolase-1" evidence="2">
    <location>
        <begin position="74"/>
        <end position="312"/>
    </location>
</feature>
<dbReference type="PANTHER" id="PTHR43798">
    <property type="entry name" value="MONOACYLGLYCEROL LIPASE"/>
    <property type="match status" value="1"/>
</dbReference>